<keyword evidence="5" id="KW-0644">Prostaglandin metabolism</keyword>
<evidence type="ECO:0000256" key="3">
    <source>
        <dbReference type="ARBA" id="ARBA00012203"/>
    </source>
</evidence>
<dbReference type="InterPro" id="IPR040079">
    <property type="entry name" value="Glutathione_S-Trfase"/>
</dbReference>
<evidence type="ECO:0000256" key="14">
    <source>
        <dbReference type="ARBA" id="ARBA00023235"/>
    </source>
</evidence>
<dbReference type="PANTHER" id="PTHR12782:SF5">
    <property type="entry name" value="PROSTAGLANDIN E SYNTHASE 2"/>
    <property type="match status" value="1"/>
</dbReference>
<dbReference type="Pfam" id="PF00043">
    <property type="entry name" value="GST_C"/>
    <property type="match status" value="1"/>
</dbReference>
<organism evidence="21">
    <name type="scientific">Erythrolobus australicus</name>
    <dbReference type="NCBI Taxonomy" id="1077150"/>
    <lineage>
        <taxon>Eukaryota</taxon>
        <taxon>Rhodophyta</taxon>
        <taxon>Bangiophyceae</taxon>
        <taxon>Porphyridiales</taxon>
        <taxon>Porphyridiaceae</taxon>
        <taxon>Erythrolobus</taxon>
    </lineage>
</organism>
<evidence type="ECO:0000256" key="4">
    <source>
        <dbReference type="ARBA" id="ARBA00019474"/>
    </source>
</evidence>
<evidence type="ECO:0000256" key="2">
    <source>
        <dbReference type="ARBA" id="ARBA00007409"/>
    </source>
</evidence>
<dbReference type="InterPro" id="IPR004045">
    <property type="entry name" value="Glutathione_S-Trfase_N"/>
</dbReference>
<dbReference type="GO" id="GO:0001516">
    <property type="term" value="P:prostaglandin biosynthetic process"/>
    <property type="evidence" value="ECO:0007669"/>
    <property type="project" value="UniProtKB-UniPathway"/>
</dbReference>
<dbReference type="GO" id="GO:0005739">
    <property type="term" value="C:mitochondrion"/>
    <property type="evidence" value="ECO:0007669"/>
    <property type="project" value="TreeGrafter"/>
</dbReference>
<comment type="pathway">
    <text evidence="1">Lipid metabolism; prostaglandin biosynthesis.</text>
</comment>
<dbReference type="Pfam" id="PF13417">
    <property type="entry name" value="GST_N_3"/>
    <property type="match status" value="1"/>
</dbReference>
<dbReference type="PROSITE" id="PS51354">
    <property type="entry name" value="GLUTAREDOXIN_2"/>
    <property type="match status" value="1"/>
</dbReference>
<keyword evidence="6" id="KW-0444">Lipid biosynthesis</keyword>
<comment type="subcellular location">
    <subcellularLocation>
        <location evidence="18">Endomembrane system</location>
        <topology evidence="18">Single-pass membrane protein</topology>
    </subcellularLocation>
</comment>
<keyword evidence="8" id="KW-0812">Transmembrane</keyword>
<dbReference type="GO" id="GO:0050220">
    <property type="term" value="F:prostaglandin-E synthase activity"/>
    <property type="evidence" value="ECO:0007669"/>
    <property type="project" value="UniProtKB-EC"/>
</dbReference>
<evidence type="ECO:0000256" key="7">
    <source>
        <dbReference type="ARBA" id="ARBA00022585"/>
    </source>
</evidence>
<evidence type="ECO:0000256" key="1">
    <source>
        <dbReference type="ARBA" id="ARBA00004702"/>
    </source>
</evidence>
<evidence type="ECO:0000256" key="12">
    <source>
        <dbReference type="ARBA" id="ARBA00023136"/>
    </source>
</evidence>
<name>A0A7S1TM94_9RHOD</name>
<evidence type="ECO:0000259" key="20">
    <source>
        <dbReference type="PROSITE" id="PS50405"/>
    </source>
</evidence>
<protein>
    <recommendedName>
        <fullName evidence="4">Prostaglandin E synthase 2</fullName>
        <ecNumber evidence="3">5.3.99.3</ecNumber>
    </recommendedName>
    <alternativeName>
        <fullName evidence="17">Microsomal prostaglandin E synthase 2</fullName>
    </alternativeName>
</protein>
<feature type="domain" description="GST N-terminal" evidence="19">
    <location>
        <begin position="159"/>
        <end position="235"/>
    </location>
</feature>
<keyword evidence="11" id="KW-0443">Lipid metabolism</keyword>
<dbReference type="AlphaFoldDB" id="A0A7S1TM94"/>
<keyword evidence="7" id="KW-0643">Prostaglandin biosynthesis</keyword>
<evidence type="ECO:0000256" key="16">
    <source>
        <dbReference type="ARBA" id="ARBA00023931"/>
    </source>
</evidence>
<evidence type="ECO:0000256" key="18">
    <source>
        <dbReference type="ARBA" id="ARBA00037847"/>
    </source>
</evidence>
<dbReference type="SFLD" id="SFLDG01182">
    <property type="entry name" value="Prostaglandin_E_synthase_like"/>
    <property type="match status" value="1"/>
</dbReference>
<evidence type="ECO:0000256" key="13">
    <source>
        <dbReference type="ARBA" id="ARBA00023160"/>
    </source>
</evidence>
<dbReference type="PANTHER" id="PTHR12782">
    <property type="entry name" value="MICROSOMAL PROSTAGLANDIN E SYNTHASE-2"/>
    <property type="match status" value="1"/>
</dbReference>
<dbReference type="PROSITE" id="PS50404">
    <property type="entry name" value="GST_NTER"/>
    <property type="match status" value="1"/>
</dbReference>
<dbReference type="InterPro" id="IPR036249">
    <property type="entry name" value="Thioredoxin-like_sf"/>
</dbReference>
<accession>A0A7S1TM94</accession>
<dbReference type="UniPathway" id="UPA00662"/>
<dbReference type="InterPro" id="IPR036282">
    <property type="entry name" value="Glutathione-S-Trfase_C_sf"/>
</dbReference>
<evidence type="ECO:0000259" key="19">
    <source>
        <dbReference type="PROSITE" id="PS50404"/>
    </source>
</evidence>
<keyword evidence="13" id="KW-0275">Fatty acid biosynthesis</keyword>
<evidence type="ECO:0000313" key="21">
    <source>
        <dbReference type="EMBL" id="CAD9239030.1"/>
    </source>
</evidence>
<evidence type="ECO:0000256" key="10">
    <source>
        <dbReference type="ARBA" id="ARBA00022989"/>
    </source>
</evidence>
<keyword evidence="12" id="KW-0472">Membrane</keyword>
<dbReference type="CDD" id="cd03197">
    <property type="entry name" value="GST_C_mPGES2"/>
    <property type="match status" value="1"/>
</dbReference>
<keyword evidence="14" id="KW-0413">Isomerase</keyword>
<evidence type="ECO:0000256" key="8">
    <source>
        <dbReference type="ARBA" id="ARBA00022692"/>
    </source>
</evidence>
<dbReference type="InterPro" id="IPR011767">
    <property type="entry name" value="GLR_AS"/>
</dbReference>
<dbReference type="SFLD" id="SFLDS00019">
    <property type="entry name" value="Glutathione_Transferase_(cytos"/>
    <property type="match status" value="1"/>
</dbReference>
<dbReference type="InterPro" id="IPR034335">
    <property type="entry name" value="PGES2_C"/>
</dbReference>
<dbReference type="InterPro" id="IPR004046">
    <property type="entry name" value="GST_C"/>
</dbReference>
<reference evidence="21" key="1">
    <citation type="submission" date="2021-01" db="EMBL/GenBank/DDBJ databases">
        <authorList>
            <person name="Corre E."/>
            <person name="Pelletier E."/>
            <person name="Niang G."/>
            <person name="Scheremetjew M."/>
            <person name="Finn R."/>
            <person name="Kale V."/>
            <person name="Holt S."/>
            <person name="Cochrane G."/>
            <person name="Meng A."/>
            <person name="Brown T."/>
            <person name="Cohen L."/>
        </authorList>
    </citation>
    <scope>NUCLEOTIDE SEQUENCE</scope>
    <source>
        <strain evidence="21">CCMP3124</strain>
    </source>
</reference>
<evidence type="ECO:0000256" key="15">
    <source>
        <dbReference type="ARBA" id="ARBA00023930"/>
    </source>
</evidence>
<dbReference type="Gene3D" id="1.20.1050.10">
    <property type="match status" value="1"/>
</dbReference>
<dbReference type="InterPro" id="IPR034334">
    <property type="entry name" value="PGES2"/>
</dbReference>
<feature type="domain" description="GST C-terminal" evidence="20">
    <location>
        <begin position="265"/>
        <end position="394"/>
    </location>
</feature>
<dbReference type="PROSITE" id="PS00195">
    <property type="entry name" value="GLUTAREDOXIN_1"/>
    <property type="match status" value="1"/>
</dbReference>
<dbReference type="PROSITE" id="PS50405">
    <property type="entry name" value="GST_CTER"/>
    <property type="match status" value="1"/>
</dbReference>
<sequence length="394" mass="43096">MSVASLARRLALRGGGEAGRAGRSLWARGTWVRTPVWCSPSRFTIAGSSNVGNGALEYSVARCGSLFSSAAPAAKARATSANAARDDCTTVLAGLGQRAERSQSAVLRSAAVAMAATTGATIARLSSVGGGAVAHAEPAMDLSPKSASATASESSAHKLDIVLYQYEVCPYCNKVRAFLDFHKIPYRTVEVNPLSKAEIKFSDYKKVPVLLMDGEQFNDSAIIIRKLNGMLDGKSNYEMNEDEQKWFDWVDTRLIKILPPNIYRTARESFQTFDYLADVSNFNVFEREAARYFGAGVMYFVSKKLKKKYDIDDERAALYEAVNTFIGAVGSKQFLGGDEPNLADLSVFGVLRSIEKYDTFRDMMANSKVEPWYTRMKEVVAGSSRVAEAHPAWA</sequence>
<dbReference type="EC" id="5.3.99.3" evidence="3"/>
<dbReference type="SFLD" id="SFLDG01203">
    <property type="entry name" value="Prostaglandin_E_synthase_like1"/>
    <property type="match status" value="1"/>
</dbReference>
<comment type="similarity">
    <text evidence="2">Belongs to the GST superfamily.</text>
</comment>
<evidence type="ECO:0000256" key="6">
    <source>
        <dbReference type="ARBA" id="ARBA00022516"/>
    </source>
</evidence>
<evidence type="ECO:0000256" key="17">
    <source>
        <dbReference type="ARBA" id="ARBA00031041"/>
    </source>
</evidence>
<evidence type="ECO:0000256" key="5">
    <source>
        <dbReference type="ARBA" id="ARBA00022501"/>
    </source>
</evidence>
<dbReference type="GO" id="GO:0012505">
    <property type="term" value="C:endomembrane system"/>
    <property type="evidence" value="ECO:0007669"/>
    <property type="project" value="UniProtKB-SubCell"/>
</dbReference>
<dbReference type="InterPro" id="IPR010987">
    <property type="entry name" value="Glutathione-S-Trfase_C-like"/>
</dbReference>
<gene>
    <name evidence="21" type="ORF">EAUS1353_LOCUS760</name>
</gene>
<proteinExistence type="inferred from homology"/>
<evidence type="ECO:0000256" key="11">
    <source>
        <dbReference type="ARBA" id="ARBA00023098"/>
    </source>
</evidence>
<dbReference type="Gene3D" id="3.40.30.10">
    <property type="entry name" value="Glutaredoxin"/>
    <property type="match status" value="1"/>
</dbReference>
<keyword evidence="10" id="KW-1133">Transmembrane helix</keyword>
<evidence type="ECO:0000256" key="9">
    <source>
        <dbReference type="ARBA" id="ARBA00022832"/>
    </source>
</evidence>
<keyword evidence="9" id="KW-0276">Fatty acid metabolism</keyword>
<comment type="catalytic activity">
    <reaction evidence="16">
        <text>prostaglandin H2 = prostaglandin E2</text>
        <dbReference type="Rhea" id="RHEA:12893"/>
        <dbReference type="ChEBI" id="CHEBI:57405"/>
        <dbReference type="ChEBI" id="CHEBI:606564"/>
        <dbReference type="EC" id="5.3.99.3"/>
    </reaction>
    <physiologicalReaction direction="left-to-right" evidence="16">
        <dbReference type="Rhea" id="RHEA:12894"/>
    </physiologicalReaction>
</comment>
<dbReference type="EMBL" id="HBGI01001179">
    <property type="protein sequence ID" value="CAD9239030.1"/>
    <property type="molecule type" value="Transcribed_RNA"/>
</dbReference>
<dbReference type="SUPFAM" id="SSF52833">
    <property type="entry name" value="Thioredoxin-like"/>
    <property type="match status" value="1"/>
</dbReference>
<comment type="catalytic activity">
    <reaction evidence="15">
        <text>prostaglandin H2 = (12S)-hydroxy-(5Z,8E,10E)-heptadecatrienoate + malonaldehyde</text>
        <dbReference type="Rhea" id="RHEA:48644"/>
        <dbReference type="ChEBI" id="CHEBI:57405"/>
        <dbReference type="ChEBI" id="CHEBI:90694"/>
        <dbReference type="ChEBI" id="CHEBI:566274"/>
    </reaction>
    <physiologicalReaction direction="left-to-right" evidence="15">
        <dbReference type="Rhea" id="RHEA:48645"/>
    </physiologicalReaction>
</comment>
<dbReference type="SUPFAM" id="SSF47616">
    <property type="entry name" value="GST C-terminal domain-like"/>
    <property type="match status" value="1"/>
</dbReference>